<dbReference type="Proteomes" id="UP000266272">
    <property type="component" value="Unassembled WGS sequence"/>
</dbReference>
<accession>A0A395NZZ7</accession>
<dbReference type="Gene3D" id="2.40.160.210">
    <property type="entry name" value="Acyl-CoA thioesterase, double hotdog domain"/>
    <property type="match status" value="1"/>
</dbReference>
<dbReference type="STRING" id="490622.A0A395NZZ7"/>
<feature type="domain" description="Acyl-CoA thioesterase-like N-terminal HotDog" evidence="1">
    <location>
        <begin position="31"/>
        <end position="107"/>
    </location>
</feature>
<sequence>MTSEAKIPDSLEEKSAIRRLDDKTFAADLSPSFCIGSVPNGGYVATIFMRVAREYLAHKNQPDTIVAHWEYLNRTLAGPAVFVVEEAKPGRSITVLHVSLYQGGLLPQAPWISTESKDGQPKSEKVVVAYLTNRSIAAEKGISLPSGWSLQPQLPRVADFSKLLTNQDPEWAALDLVIQRRVTAVQQLQFYYNRAALAKSGTDSSFDLWTSLKNGEPIKAPSLGFVVDCTAAFIPEMHRPRTKEDPPAAGGEFTRNTSLWYPTLAMNLEVKKALPEEGEQWLMLRSSSKQIHNGRYDVEIIVFDRAGDLVALSHHVAMVVNSEKNTANRAALAGITFKM</sequence>
<comment type="caution">
    <text evidence="3">The sequence shown here is derived from an EMBL/GenBank/DDBJ whole genome shotgun (WGS) entry which is preliminary data.</text>
</comment>
<dbReference type="PANTHER" id="PTHR38110:SF1">
    <property type="entry name" value="THIOESTERASE DOMAIN-CONTAINING PROTEIN"/>
    <property type="match status" value="1"/>
</dbReference>
<dbReference type="InterPro" id="IPR049450">
    <property type="entry name" value="ACOT8-like_C"/>
</dbReference>
<dbReference type="SUPFAM" id="SSF54637">
    <property type="entry name" value="Thioesterase/thiol ester dehydrase-isomerase"/>
    <property type="match status" value="1"/>
</dbReference>
<evidence type="ECO:0000313" key="4">
    <source>
        <dbReference type="Proteomes" id="UP000266272"/>
    </source>
</evidence>
<dbReference type="EMBL" id="PXOA01000072">
    <property type="protein sequence ID" value="RFU81071.1"/>
    <property type="molecule type" value="Genomic_DNA"/>
</dbReference>
<evidence type="ECO:0000313" key="3">
    <source>
        <dbReference type="EMBL" id="RFU81071.1"/>
    </source>
</evidence>
<feature type="domain" description="Acyl-CoA thioesterase-like C-terminal" evidence="2">
    <location>
        <begin position="182"/>
        <end position="319"/>
    </location>
</feature>
<keyword evidence="4" id="KW-1185">Reference proteome</keyword>
<dbReference type="AlphaFoldDB" id="A0A395NZZ7"/>
<dbReference type="Pfam" id="PF13622">
    <property type="entry name" value="4HBT_3"/>
    <property type="match status" value="1"/>
</dbReference>
<evidence type="ECO:0000259" key="2">
    <source>
        <dbReference type="Pfam" id="PF20789"/>
    </source>
</evidence>
<reference evidence="3 4" key="1">
    <citation type="journal article" date="2018" name="PLoS Pathog.">
        <title>Evolution of structural diversity of trichothecenes, a family of toxins produced by plant pathogenic and entomopathogenic fungi.</title>
        <authorList>
            <person name="Proctor R.H."/>
            <person name="McCormick S.P."/>
            <person name="Kim H.S."/>
            <person name="Cardoza R.E."/>
            <person name="Stanley A.M."/>
            <person name="Lindo L."/>
            <person name="Kelly A."/>
            <person name="Brown D.W."/>
            <person name="Lee T."/>
            <person name="Vaughan M.M."/>
            <person name="Alexander N.J."/>
            <person name="Busman M."/>
            <person name="Gutierrez S."/>
        </authorList>
    </citation>
    <scope>NUCLEOTIDE SEQUENCE [LARGE SCALE GENOMIC DNA]</scope>
    <source>
        <strain evidence="3 4">IBT 40837</strain>
    </source>
</reference>
<dbReference type="Pfam" id="PF20789">
    <property type="entry name" value="4HBT_3C"/>
    <property type="match status" value="1"/>
</dbReference>
<organism evidence="3 4">
    <name type="scientific">Trichoderma arundinaceum</name>
    <dbReference type="NCBI Taxonomy" id="490622"/>
    <lineage>
        <taxon>Eukaryota</taxon>
        <taxon>Fungi</taxon>
        <taxon>Dikarya</taxon>
        <taxon>Ascomycota</taxon>
        <taxon>Pezizomycotina</taxon>
        <taxon>Sordariomycetes</taxon>
        <taxon>Hypocreomycetidae</taxon>
        <taxon>Hypocreales</taxon>
        <taxon>Hypocreaceae</taxon>
        <taxon>Trichoderma</taxon>
    </lineage>
</organism>
<evidence type="ECO:0000259" key="1">
    <source>
        <dbReference type="Pfam" id="PF13622"/>
    </source>
</evidence>
<dbReference type="InterPro" id="IPR049449">
    <property type="entry name" value="TesB_ACOT8-like_N"/>
</dbReference>
<dbReference type="PANTHER" id="PTHR38110">
    <property type="entry name" value="CHROMOSOME 23, WHOLE GENOME SHOTGUN SEQUENCE"/>
    <property type="match status" value="1"/>
</dbReference>
<proteinExistence type="predicted"/>
<name>A0A395NZZ7_TRIAR</name>
<gene>
    <name evidence="3" type="ORF">TARUN_1164</name>
</gene>
<protein>
    <submittedName>
        <fullName evidence="3">Thioesterase family</fullName>
    </submittedName>
</protein>
<dbReference type="InterPro" id="IPR029069">
    <property type="entry name" value="HotDog_dom_sf"/>
</dbReference>
<dbReference type="InterPro" id="IPR042171">
    <property type="entry name" value="Acyl-CoA_hotdog"/>
</dbReference>
<dbReference type="InterPro" id="IPR052389">
    <property type="entry name" value="Sec_Metab_Biosynth-Assoc"/>
</dbReference>
<dbReference type="OrthoDB" id="2532955at2759"/>